<accession>A0ABQ7EV57</accession>
<name>A0ABQ7EV57_BRACR</name>
<organism evidence="1 2">
    <name type="scientific">Brassica cretica</name>
    <name type="common">Mustard</name>
    <dbReference type="NCBI Taxonomy" id="69181"/>
    <lineage>
        <taxon>Eukaryota</taxon>
        <taxon>Viridiplantae</taxon>
        <taxon>Streptophyta</taxon>
        <taxon>Embryophyta</taxon>
        <taxon>Tracheophyta</taxon>
        <taxon>Spermatophyta</taxon>
        <taxon>Magnoliopsida</taxon>
        <taxon>eudicotyledons</taxon>
        <taxon>Gunneridae</taxon>
        <taxon>Pentapetalae</taxon>
        <taxon>rosids</taxon>
        <taxon>malvids</taxon>
        <taxon>Brassicales</taxon>
        <taxon>Brassicaceae</taxon>
        <taxon>Brassiceae</taxon>
        <taxon>Brassica</taxon>
    </lineage>
</organism>
<gene>
    <name evidence="1" type="ORF">DY000_02049338</name>
</gene>
<comment type="caution">
    <text evidence="1">The sequence shown here is derived from an EMBL/GenBank/DDBJ whole genome shotgun (WGS) entry which is preliminary data.</text>
</comment>
<proteinExistence type="predicted"/>
<keyword evidence="2" id="KW-1185">Reference proteome</keyword>
<reference evidence="1 2" key="1">
    <citation type="journal article" date="2020" name="BMC Genomics">
        <title>Intraspecific diversification of the crop wild relative Brassica cretica Lam. using demographic model selection.</title>
        <authorList>
            <person name="Kioukis A."/>
            <person name="Michalopoulou V.A."/>
            <person name="Briers L."/>
            <person name="Pirintsos S."/>
            <person name="Studholme D.J."/>
            <person name="Pavlidis P."/>
            <person name="Sarris P.F."/>
        </authorList>
    </citation>
    <scope>NUCLEOTIDE SEQUENCE [LARGE SCALE GENOMIC DNA]</scope>
    <source>
        <strain evidence="2">cv. PFS-1207/04</strain>
    </source>
</reference>
<dbReference type="EMBL" id="QGKV02000297">
    <property type="protein sequence ID" value="KAF3607596.1"/>
    <property type="molecule type" value="Genomic_DNA"/>
</dbReference>
<evidence type="ECO:0000313" key="1">
    <source>
        <dbReference type="EMBL" id="KAF3607596.1"/>
    </source>
</evidence>
<sequence>MKFREFESYGKDIYRFAFRMRLCAWGSSLQELKCLDGDDEVLSLMRMRRFDWKRTYEFEEVRSLQRCVIVMSCYGLVLMSSFQGCPLFKERVSHDVHVSLYVICFHHFYPATTLHRFDLDHLTVVSSQNTFHTKKNYVRENLGNLEEEITNMKLCLTKEMAKMTLDLKEEITKMWLDMGDQFQHLIASINRLKEGFRSLREELNTCQRDHNFEKTKSKSQKALKNQSIMKTTKPTTGLVKNPQRYYLGVVIVLEMTRRIEKSI</sequence>
<dbReference type="Proteomes" id="UP000266723">
    <property type="component" value="Unassembled WGS sequence"/>
</dbReference>
<protein>
    <submittedName>
        <fullName evidence="1">Uncharacterized protein</fullName>
    </submittedName>
</protein>
<evidence type="ECO:0000313" key="2">
    <source>
        <dbReference type="Proteomes" id="UP000266723"/>
    </source>
</evidence>